<accession>A0A846WDC5</accession>
<dbReference type="AlphaFoldDB" id="A0A846WDC5"/>
<feature type="region of interest" description="Disordered" evidence="1">
    <location>
        <begin position="121"/>
        <end position="149"/>
    </location>
</feature>
<gene>
    <name evidence="2" type="ORF">HGA10_24950</name>
</gene>
<evidence type="ECO:0000313" key="3">
    <source>
        <dbReference type="Proteomes" id="UP000572007"/>
    </source>
</evidence>
<dbReference type="EMBL" id="JAAXOM010000007">
    <property type="protein sequence ID" value="NKX90537.1"/>
    <property type="molecule type" value="Genomic_DNA"/>
</dbReference>
<dbReference type="Proteomes" id="UP000572007">
    <property type="component" value="Unassembled WGS sequence"/>
</dbReference>
<keyword evidence="3" id="KW-1185">Reference proteome</keyword>
<comment type="caution">
    <text evidence="2">The sequence shown here is derived from an EMBL/GenBank/DDBJ whole genome shotgun (WGS) entry which is preliminary data.</text>
</comment>
<evidence type="ECO:0000256" key="1">
    <source>
        <dbReference type="SAM" id="MobiDB-lite"/>
    </source>
</evidence>
<proteinExistence type="predicted"/>
<name>A0A846WDC5_9NOCA</name>
<protein>
    <submittedName>
        <fullName evidence="2">Uncharacterized protein</fullName>
    </submittedName>
</protein>
<reference evidence="2 3" key="1">
    <citation type="submission" date="2020-04" db="EMBL/GenBank/DDBJ databases">
        <title>MicrobeNet Type strains.</title>
        <authorList>
            <person name="Nicholson A.C."/>
        </authorList>
    </citation>
    <scope>NUCLEOTIDE SEQUENCE [LARGE SCALE GENOMIC DNA]</scope>
    <source>
        <strain evidence="2 3">DSM 44960</strain>
    </source>
</reference>
<sequence>MDYAAEFEQIAAETLRRSVMLREELDEIDRQTAIRAQQVAGNATRRFDAVVELLAQDAADAEIAEPQPDSHEVQEERIQPIARAVAPPPPPVFPAELDPTLTPEQQRQAEIRAAVARARAAREARSVVAPSDGDYDSESEYYRRSTWLD</sequence>
<organism evidence="2 3">
    <name type="scientific">Nocardia coubleae</name>
    <dbReference type="NCBI Taxonomy" id="356147"/>
    <lineage>
        <taxon>Bacteria</taxon>
        <taxon>Bacillati</taxon>
        <taxon>Actinomycetota</taxon>
        <taxon>Actinomycetes</taxon>
        <taxon>Mycobacteriales</taxon>
        <taxon>Nocardiaceae</taxon>
        <taxon>Nocardia</taxon>
    </lineage>
</organism>
<evidence type="ECO:0000313" key="2">
    <source>
        <dbReference type="EMBL" id="NKX90537.1"/>
    </source>
</evidence>
<dbReference type="RefSeq" id="WP_067641266.1">
    <property type="nucleotide sequence ID" value="NZ_JAAXOM010000007.1"/>
</dbReference>